<sequence length="68" mass="7352">GPARPEHGCGLAQKEGVRAQNQGQIFMDCPAQSKIFGDAKKLYEEAAFAAMLETIKRKEEAAQAAHAH</sequence>
<feature type="non-terminal residue" evidence="1">
    <location>
        <position position="1"/>
    </location>
</feature>
<name>K0TBF2_THAOC</name>
<gene>
    <name evidence="1" type="ORF">THAOC_03853</name>
</gene>
<accession>K0TBF2</accession>
<reference evidence="1 2" key="1">
    <citation type="journal article" date="2012" name="Genome Biol.">
        <title>Genome and low-iron response of an oceanic diatom adapted to chronic iron limitation.</title>
        <authorList>
            <person name="Lommer M."/>
            <person name="Specht M."/>
            <person name="Roy A.S."/>
            <person name="Kraemer L."/>
            <person name="Andreson R."/>
            <person name="Gutowska M.A."/>
            <person name="Wolf J."/>
            <person name="Bergner S.V."/>
            <person name="Schilhabel M.B."/>
            <person name="Klostermeier U.C."/>
            <person name="Beiko R.G."/>
            <person name="Rosenstiel P."/>
            <person name="Hippler M."/>
            <person name="Laroche J."/>
        </authorList>
    </citation>
    <scope>NUCLEOTIDE SEQUENCE [LARGE SCALE GENOMIC DNA]</scope>
    <source>
        <strain evidence="1 2">CCMP1005</strain>
    </source>
</reference>
<protein>
    <submittedName>
        <fullName evidence="1">Uncharacterized protein</fullName>
    </submittedName>
</protein>
<comment type="caution">
    <text evidence="1">The sequence shown here is derived from an EMBL/GenBank/DDBJ whole genome shotgun (WGS) entry which is preliminary data.</text>
</comment>
<dbReference type="AlphaFoldDB" id="K0TBF2"/>
<dbReference type="Proteomes" id="UP000266841">
    <property type="component" value="Unassembled WGS sequence"/>
</dbReference>
<proteinExistence type="predicted"/>
<evidence type="ECO:0000313" key="1">
    <source>
        <dbReference type="EMBL" id="EJK74464.1"/>
    </source>
</evidence>
<organism evidence="1 2">
    <name type="scientific">Thalassiosira oceanica</name>
    <name type="common">Marine diatom</name>
    <dbReference type="NCBI Taxonomy" id="159749"/>
    <lineage>
        <taxon>Eukaryota</taxon>
        <taxon>Sar</taxon>
        <taxon>Stramenopiles</taxon>
        <taxon>Ochrophyta</taxon>
        <taxon>Bacillariophyta</taxon>
        <taxon>Coscinodiscophyceae</taxon>
        <taxon>Thalassiosirophycidae</taxon>
        <taxon>Thalassiosirales</taxon>
        <taxon>Thalassiosiraceae</taxon>
        <taxon>Thalassiosira</taxon>
    </lineage>
</organism>
<dbReference type="EMBL" id="AGNL01003634">
    <property type="protein sequence ID" value="EJK74464.1"/>
    <property type="molecule type" value="Genomic_DNA"/>
</dbReference>
<evidence type="ECO:0000313" key="2">
    <source>
        <dbReference type="Proteomes" id="UP000266841"/>
    </source>
</evidence>
<keyword evidence="2" id="KW-1185">Reference proteome</keyword>